<evidence type="ECO:0000256" key="14">
    <source>
        <dbReference type="ARBA" id="ARBA00024363"/>
    </source>
</evidence>
<keyword evidence="6" id="KW-0547">Nucleotide-binding</keyword>
<keyword evidence="8" id="KW-0809">Transit peptide</keyword>
<dbReference type="EMBL" id="OY731405">
    <property type="protein sequence ID" value="CAJ1970795.1"/>
    <property type="molecule type" value="Genomic_DNA"/>
</dbReference>
<dbReference type="InterPro" id="IPR017871">
    <property type="entry name" value="ABC_transporter-like_CS"/>
</dbReference>
<dbReference type="SUPFAM" id="SSF90123">
    <property type="entry name" value="ABC transporter transmembrane region"/>
    <property type="match status" value="1"/>
</dbReference>
<feature type="domain" description="ABC transmembrane type-1" evidence="18">
    <location>
        <begin position="165"/>
        <end position="462"/>
    </location>
</feature>
<evidence type="ECO:0000256" key="13">
    <source>
        <dbReference type="ARBA" id="ARBA00023136"/>
    </source>
</evidence>
<keyword evidence="20" id="KW-1185">Reference proteome</keyword>
<comment type="subcellular location">
    <subcellularLocation>
        <location evidence="1">Mitochondrion inner membrane</location>
        <topology evidence="1">Multi-pass membrane protein</topology>
    </subcellularLocation>
</comment>
<evidence type="ECO:0000256" key="6">
    <source>
        <dbReference type="ARBA" id="ARBA00022741"/>
    </source>
</evidence>
<keyword evidence="11" id="KW-0406">Ion transport</keyword>
<evidence type="ECO:0000256" key="8">
    <source>
        <dbReference type="ARBA" id="ARBA00022946"/>
    </source>
</evidence>
<evidence type="ECO:0000259" key="18">
    <source>
        <dbReference type="PROSITE" id="PS50929"/>
    </source>
</evidence>
<keyword evidence="5 16" id="KW-0812">Transmembrane</keyword>
<evidence type="ECO:0000256" key="2">
    <source>
        <dbReference type="ARBA" id="ARBA00011738"/>
    </source>
</evidence>
<feature type="transmembrane region" description="Helical" evidence="16">
    <location>
        <begin position="438"/>
        <end position="457"/>
    </location>
</feature>
<evidence type="ECO:0000256" key="16">
    <source>
        <dbReference type="SAM" id="Phobius"/>
    </source>
</evidence>
<evidence type="ECO:0000256" key="1">
    <source>
        <dbReference type="ARBA" id="ARBA00004448"/>
    </source>
</evidence>
<feature type="region of interest" description="Disordered" evidence="15">
    <location>
        <begin position="105"/>
        <end position="135"/>
    </location>
</feature>
<organism evidence="19 20">
    <name type="scientific">Sphenostylis stenocarpa</name>
    <dbReference type="NCBI Taxonomy" id="92480"/>
    <lineage>
        <taxon>Eukaryota</taxon>
        <taxon>Viridiplantae</taxon>
        <taxon>Streptophyta</taxon>
        <taxon>Embryophyta</taxon>
        <taxon>Tracheophyta</taxon>
        <taxon>Spermatophyta</taxon>
        <taxon>Magnoliopsida</taxon>
        <taxon>eudicotyledons</taxon>
        <taxon>Gunneridae</taxon>
        <taxon>Pentapetalae</taxon>
        <taxon>rosids</taxon>
        <taxon>fabids</taxon>
        <taxon>Fabales</taxon>
        <taxon>Fabaceae</taxon>
        <taxon>Papilionoideae</taxon>
        <taxon>50 kb inversion clade</taxon>
        <taxon>NPAAA clade</taxon>
        <taxon>indigoferoid/millettioid clade</taxon>
        <taxon>Phaseoleae</taxon>
        <taxon>Sphenostylis</taxon>
    </lineage>
</organism>
<feature type="transmembrane region" description="Helical" evidence="16">
    <location>
        <begin position="405"/>
        <end position="426"/>
    </location>
</feature>
<evidence type="ECO:0000256" key="4">
    <source>
        <dbReference type="ARBA" id="ARBA00022496"/>
    </source>
</evidence>
<feature type="transmembrane region" description="Helical" evidence="16">
    <location>
        <begin position="205"/>
        <end position="225"/>
    </location>
</feature>
<feature type="transmembrane region" description="Helical" evidence="16">
    <location>
        <begin position="164"/>
        <end position="185"/>
    </location>
</feature>
<dbReference type="PROSITE" id="PS00211">
    <property type="entry name" value="ABC_TRANSPORTER_1"/>
    <property type="match status" value="1"/>
</dbReference>
<accession>A0AA86VZY3</accession>
<evidence type="ECO:0000313" key="20">
    <source>
        <dbReference type="Proteomes" id="UP001189624"/>
    </source>
</evidence>
<dbReference type="GO" id="GO:0005524">
    <property type="term" value="F:ATP binding"/>
    <property type="evidence" value="ECO:0007669"/>
    <property type="project" value="UniProtKB-KW"/>
</dbReference>
<dbReference type="InterPro" id="IPR036640">
    <property type="entry name" value="ABC1_TM_sf"/>
</dbReference>
<dbReference type="FunFam" id="3.40.50.300:FF:001038">
    <property type="entry name" value="ABC transporter B family member 25"/>
    <property type="match status" value="1"/>
</dbReference>
<dbReference type="InterPro" id="IPR011527">
    <property type="entry name" value="ABC1_TM_dom"/>
</dbReference>
<keyword evidence="7" id="KW-0067">ATP-binding</keyword>
<comment type="subunit">
    <text evidence="2">Homodimer.</text>
</comment>
<keyword evidence="9 16" id="KW-1133">Transmembrane helix</keyword>
<evidence type="ECO:0000256" key="7">
    <source>
        <dbReference type="ARBA" id="ARBA00022840"/>
    </source>
</evidence>
<dbReference type="InterPro" id="IPR003593">
    <property type="entry name" value="AAA+_ATPase"/>
</dbReference>
<dbReference type="SMART" id="SM00382">
    <property type="entry name" value="AAA"/>
    <property type="match status" value="1"/>
</dbReference>
<dbReference type="GO" id="GO:0006826">
    <property type="term" value="P:iron ion transport"/>
    <property type="evidence" value="ECO:0007669"/>
    <property type="project" value="UniProtKB-KW"/>
</dbReference>
<dbReference type="CDD" id="cd18582">
    <property type="entry name" value="ABC_6TM_ATM1_ABCB7"/>
    <property type="match status" value="1"/>
</dbReference>
<dbReference type="Pfam" id="PF00664">
    <property type="entry name" value="ABC_membrane"/>
    <property type="match status" value="1"/>
</dbReference>
<evidence type="ECO:0000256" key="5">
    <source>
        <dbReference type="ARBA" id="ARBA00022692"/>
    </source>
</evidence>
<name>A0AA86VZY3_9FABA</name>
<dbReference type="SUPFAM" id="SSF52540">
    <property type="entry name" value="P-loop containing nucleoside triphosphate hydrolases"/>
    <property type="match status" value="1"/>
</dbReference>
<dbReference type="PROSITE" id="PS50893">
    <property type="entry name" value="ABC_TRANSPORTER_2"/>
    <property type="match status" value="1"/>
</dbReference>
<dbReference type="Pfam" id="PF00005">
    <property type="entry name" value="ABC_tran"/>
    <property type="match status" value="1"/>
</dbReference>
<proteinExistence type="inferred from homology"/>
<feature type="transmembrane region" description="Helical" evidence="16">
    <location>
        <begin position="319"/>
        <end position="340"/>
    </location>
</feature>
<evidence type="ECO:0000256" key="10">
    <source>
        <dbReference type="ARBA" id="ARBA00023004"/>
    </source>
</evidence>
<evidence type="ECO:0000256" key="3">
    <source>
        <dbReference type="ARBA" id="ARBA00022448"/>
    </source>
</evidence>
<comment type="similarity">
    <text evidence="14">Belongs to the ABC transporter superfamily. ABCB family. Heavy Metal importer (TC 3.A.1.210) subfamily.</text>
</comment>
<keyword evidence="10" id="KW-0408">Iron</keyword>
<dbReference type="Gene3D" id="3.40.50.300">
    <property type="entry name" value="P-loop containing nucleotide triphosphate hydrolases"/>
    <property type="match status" value="1"/>
</dbReference>
<keyword evidence="12" id="KW-0496">Mitochondrion</keyword>
<sequence>MLAAAASASRHLLQLDGSIGACSGSGNRVRSILTVSAIATIYPNRTKTCHSYGYGISFNAPKHRTCPSLLFAVKGFLSDSSNSNPPHGRVPRPYLPHPSSTVDGRALFSSSTKDEGSQSQKTGSSTIAKPRPSVPGGEVADVKILGTLASYLWMKDNLEFRVRVIAALGLLIGAKVLNVQVPFLFKLAVDSLTTATGSAATLASSSSGLALFATPVAVLVGYGIARSGASAFNELRTAVFSKVALRTIRLVSRKVFSHLHDLDLRYHLSRETGALSRIIDRGSRGINFILSSMVFNVVPTILEISLVAGILAYKFGAPFALITSLSVAAYVIFTLSITQWRTKFRRAMNKADNDASTRVIDSLINYETVKYFNNEVYEAGNYDKYLKRYEDAALKTQRSLALLNFGQNVIFSTALSSAMVLCSHGIMDGTMTVGDLVMVNGLLFQLSLPLNFLGSVYRETMQSLIDMKSMFQLLEERADIRDKENTKPLRFNGGESNLRMYILEAKFIYLTERKILDGISLVVPAGKSVAIVGTSGSGKSTILRLLFRFFDPNSGSIKIDDQDIREVTLESLRKSIGVVPQDTVLFNDTIFHNIHYGRLSATKEEVYEAARQAAIHNTIMNFPDKYSTVVGERGLKLSGGEKQRVALARAFLKAPAILLCDEATSALDSTTEAEILSALKSVAKNRTSIFIAHRLTTAMQCDEIIVLENGKVIEQGPHEVLLSKAGRYAQLWGQQNNSVDAIDTAIKLGA</sequence>
<dbReference type="InterPro" id="IPR039421">
    <property type="entry name" value="Type_1_exporter"/>
</dbReference>
<evidence type="ECO:0000256" key="12">
    <source>
        <dbReference type="ARBA" id="ARBA00023128"/>
    </source>
</evidence>
<keyword evidence="13 16" id="KW-0472">Membrane</keyword>
<evidence type="ECO:0000256" key="9">
    <source>
        <dbReference type="ARBA" id="ARBA00022989"/>
    </source>
</evidence>
<dbReference type="PANTHER" id="PTHR24221:SF402">
    <property type="entry name" value="IRON-SULFUR CLUSTERS TRANSPORTER ABCB7, MITOCHONDRIAL"/>
    <property type="match status" value="1"/>
</dbReference>
<evidence type="ECO:0000313" key="19">
    <source>
        <dbReference type="EMBL" id="CAJ1970795.1"/>
    </source>
</evidence>
<keyword evidence="4" id="KW-0410">Iron transport</keyword>
<evidence type="ECO:0000259" key="17">
    <source>
        <dbReference type="PROSITE" id="PS50893"/>
    </source>
</evidence>
<feature type="transmembrane region" description="Helical" evidence="16">
    <location>
        <begin position="286"/>
        <end position="313"/>
    </location>
</feature>
<gene>
    <name evidence="19" type="ORF">AYBTSS11_LOCUS22784</name>
</gene>
<keyword evidence="3" id="KW-0813">Transport</keyword>
<dbReference type="CDD" id="cd03253">
    <property type="entry name" value="ABCC_ATM1_transporter"/>
    <property type="match status" value="1"/>
</dbReference>
<evidence type="ECO:0000256" key="15">
    <source>
        <dbReference type="SAM" id="MobiDB-lite"/>
    </source>
</evidence>
<dbReference type="Gramene" id="rna-AYBTSS11_LOCUS22784">
    <property type="protein sequence ID" value="CAJ1970795.1"/>
    <property type="gene ID" value="gene-AYBTSS11_LOCUS22784"/>
</dbReference>
<dbReference type="FunFam" id="1.20.1560.10:FF:000004">
    <property type="entry name" value="ATP-binding cassette sub-family B member 7"/>
    <property type="match status" value="1"/>
</dbReference>
<dbReference type="GO" id="GO:0016887">
    <property type="term" value="F:ATP hydrolysis activity"/>
    <property type="evidence" value="ECO:0007669"/>
    <property type="project" value="InterPro"/>
</dbReference>
<dbReference type="GO" id="GO:0005743">
    <property type="term" value="C:mitochondrial inner membrane"/>
    <property type="evidence" value="ECO:0007669"/>
    <property type="project" value="UniProtKB-SubCell"/>
</dbReference>
<feature type="domain" description="ABC transporter" evidence="17">
    <location>
        <begin position="498"/>
        <end position="734"/>
    </location>
</feature>
<dbReference type="PROSITE" id="PS50929">
    <property type="entry name" value="ABC_TM1F"/>
    <property type="match status" value="1"/>
</dbReference>
<dbReference type="GO" id="GO:0140359">
    <property type="term" value="F:ABC-type transporter activity"/>
    <property type="evidence" value="ECO:0007669"/>
    <property type="project" value="InterPro"/>
</dbReference>
<feature type="compositionally biased region" description="Polar residues" evidence="15">
    <location>
        <begin position="117"/>
        <end position="127"/>
    </location>
</feature>
<reference evidence="19" key="1">
    <citation type="submission" date="2023-10" db="EMBL/GenBank/DDBJ databases">
        <authorList>
            <person name="Domelevo Entfellner J.-B."/>
        </authorList>
    </citation>
    <scope>NUCLEOTIDE SEQUENCE</scope>
</reference>
<evidence type="ECO:0000256" key="11">
    <source>
        <dbReference type="ARBA" id="ARBA00023065"/>
    </source>
</evidence>
<protein>
    <submittedName>
        <fullName evidence="19">Uncharacterized protein</fullName>
    </submittedName>
</protein>
<dbReference type="AlphaFoldDB" id="A0AA86VZY3"/>
<dbReference type="Proteomes" id="UP001189624">
    <property type="component" value="Chromosome 8"/>
</dbReference>
<dbReference type="Gene3D" id="1.20.1560.10">
    <property type="entry name" value="ABC transporter type 1, transmembrane domain"/>
    <property type="match status" value="1"/>
</dbReference>
<dbReference type="InterPro" id="IPR003439">
    <property type="entry name" value="ABC_transporter-like_ATP-bd"/>
</dbReference>
<dbReference type="GO" id="GO:0006879">
    <property type="term" value="P:intracellular iron ion homeostasis"/>
    <property type="evidence" value="ECO:0007669"/>
    <property type="project" value="TreeGrafter"/>
</dbReference>
<dbReference type="InterPro" id="IPR027417">
    <property type="entry name" value="P-loop_NTPase"/>
</dbReference>
<dbReference type="PANTHER" id="PTHR24221">
    <property type="entry name" value="ATP-BINDING CASSETTE SUB-FAMILY B"/>
    <property type="match status" value="1"/>
</dbReference>